<name>K1SY07_9ZZZZ</name>
<dbReference type="Pfam" id="PF00593">
    <property type="entry name" value="TonB_dep_Rec_b-barrel"/>
    <property type="match status" value="1"/>
</dbReference>
<evidence type="ECO:0000256" key="4">
    <source>
        <dbReference type="ARBA" id="ARBA00022692"/>
    </source>
</evidence>
<organism evidence="12">
    <name type="scientific">human gut metagenome</name>
    <dbReference type="NCBI Taxonomy" id="408170"/>
    <lineage>
        <taxon>unclassified sequences</taxon>
        <taxon>metagenomes</taxon>
        <taxon>organismal metagenomes</taxon>
    </lineage>
</organism>
<proteinExistence type="predicted"/>
<keyword evidence="2" id="KW-0813">Transport</keyword>
<evidence type="ECO:0000256" key="5">
    <source>
        <dbReference type="ARBA" id="ARBA00022729"/>
    </source>
</evidence>
<sequence length="218" mass="25052">FNSTTSALQELDIHRTYHFFNPKAGVNYTFARNHKVYVSFAVAQKEPTRSNFTDTKNGEYPTSERLYDWEFGYLFHNDRFEAGVNFYYMSYKDQLVATGELSDTGQELSRNIPDSYRRGIELSASLNIARWFSLGANATLSQNRIENYTEYVSEYDADWNYLGEKELYLGTSTLSYSPSVIAGVLLDFHVKGFSALLHTQYVGKQYFTNGRNDDAVAR</sequence>
<accession>K1SY07</accession>
<dbReference type="GO" id="GO:0015344">
    <property type="term" value="F:siderophore uptake transmembrane transporter activity"/>
    <property type="evidence" value="ECO:0007669"/>
    <property type="project" value="TreeGrafter"/>
</dbReference>
<feature type="domain" description="TonB-dependent receptor-like beta-barrel" evidence="11">
    <location>
        <begin position="12"/>
        <end position="211"/>
    </location>
</feature>
<evidence type="ECO:0000256" key="6">
    <source>
        <dbReference type="ARBA" id="ARBA00023004"/>
    </source>
</evidence>
<evidence type="ECO:0000256" key="8">
    <source>
        <dbReference type="ARBA" id="ARBA00023077"/>
    </source>
</evidence>
<keyword evidence="8" id="KW-0798">TonB box</keyword>
<dbReference type="SUPFAM" id="SSF56935">
    <property type="entry name" value="Porins"/>
    <property type="match status" value="1"/>
</dbReference>
<keyword evidence="9" id="KW-0472">Membrane</keyword>
<dbReference type="AlphaFoldDB" id="K1SY07"/>
<dbReference type="InterPro" id="IPR039426">
    <property type="entry name" value="TonB-dep_rcpt-like"/>
</dbReference>
<keyword evidence="6" id="KW-0408">Iron</keyword>
<feature type="non-terminal residue" evidence="12">
    <location>
        <position position="1"/>
    </location>
</feature>
<dbReference type="PANTHER" id="PTHR32552:SF68">
    <property type="entry name" value="FERRICHROME OUTER MEMBRANE TRANSPORTER_PHAGE RECEPTOR"/>
    <property type="match status" value="1"/>
</dbReference>
<evidence type="ECO:0000256" key="10">
    <source>
        <dbReference type="ARBA" id="ARBA00023237"/>
    </source>
</evidence>
<feature type="non-terminal residue" evidence="12">
    <location>
        <position position="218"/>
    </location>
</feature>
<keyword evidence="4 12" id="KW-0812">Transmembrane</keyword>
<dbReference type="GO" id="GO:0009279">
    <property type="term" value="C:cell outer membrane"/>
    <property type="evidence" value="ECO:0007669"/>
    <property type="project" value="UniProtKB-SubCell"/>
</dbReference>
<gene>
    <name evidence="12" type="ORF">OBE_13220</name>
</gene>
<dbReference type="Gene3D" id="2.40.170.20">
    <property type="entry name" value="TonB-dependent receptor, beta-barrel domain"/>
    <property type="match status" value="1"/>
</dbReference>
<protein>
    <submittedName>
        <fullName evidence="12">TonB-dependent transmembrane receptor</fullName>
    </submittedName>
</protein>
<keyword evidence="7" id="KW-0406">Ion transport</keyword>
<keyword evidence="5" id="KW-0732">Signal</keyword>
<keyword evidence="10" id="KW-0998">Cell outer membrane</keyword>
<dbReference type="EMBL" id="AJWZ01009132">
    <property type="protein sequence ID" value="EKC52181.1"/>
    <property type="molecule type" value="Genomic_DNA"/>
</dbReference>
<dbReference type="InterPro" id="IPR036942">
    <property type="entry name" value="Beta-barrel_TonB_sf"/>
</dbReference>
<evidence type="ECO:0000313" key="12">
    <source>
        <dbReference type="EMBL" id="EKC52181.1"/>
    </source>
</evidence>
<dbReference type="InterPro" id="IPR000531">
    <property type="entry name" value="Beta-barrel_TonB"/>
</dbReference>
<reference evidence="12" key="1">
    <citation type="journal article" date="2013" name="Environ. Microbiol.">
        <title>Microbiota from the distal guts of lean and obese adolescents exhibit partial functional redundancy besides clear differences in community structure.</title>
        <authorList>
            <person name="Ferrer M."/>
            <person name="Ruiz A."/>
            <person name="Lanza F."/>
            <person name="Haange S.B."/>
            <person name="Oberbach A."/>
            <person name="Till H."/>
            <person name="Bargiela R."/>
            <person name="Campoy C."/>
            <person name="Segura M.T."/>
            <person name="Richter M."/>
            <person name="von Bergen M."/>
            <person name="Seifert J."/>
            <person name="Suarez A."/>
        </authorList>
    </citation>
    <scope>NUCLEOTIDE SEQUENCE</scope>
</reference>
<evidence type="ECO:0000256" key="7">
    <source>
        <dbReference type="ARBA" id="ARBA00023065"/>
    </source>
</evidence>
<comment type="caution">
    <text evidence="12">The sequence shown here is derived from an EMBL/GenBank/DDBJ whole genome shotgun (WGS) entry which is preliminary data.</text>
</comment>
<keyword evidence="12" id="KW-0675">Receptor</keyword>
<dbReference type="PANTHER" id="PTHR32552">
    <property type="entry name" value="FERRICHROME IRON RECEPTOR-RELATED"/>
    <property type="match status" value="1"/>
</dbReference>
<comment type="subcellular location">
    <subcellularLocation>
        <location evidence="1">Cell outer membrane</location>
        <topology evidence="1">Multi-pass membrane protein</topology>
    </subcellularLocation>
</comment>
<keyword evidence="3" id="KW-0410">Iron transport</keyword>
<evidence type="ECO:0000259" key="11">
    <source>
        <dbReference type="Pfam" id="PF00593"/>
    </source>
</evidence>
<evidence type="ECO:0000256" key="9">
    <source>
        <dbReference type="ARBA" id="ARBA00023136"/>
    </source>
</evidence>
<evidence type="ECO:0000256" key="3">
    <source>
        <dbReference type="ARBA" id="ARBA00022496"/>
    </source>
</evidence>
<evidence type="ECO:0000256" key="1">
    <source>
        <dbReference type="ARBA" id="ARBA00004571"/>
    </source>
</evidence>
<evidence type="ECO:0000256" key="2">
    <source>
        <dbReference type="ARBA" id="ARBA00022448"/>
    </source>
</evidence>